<evidence type="ECO:0000313" key="3">
    <source>
        <dbReference type="Proteomes" id="UP000019376"/>
    </source>
</evidence>
<keyword evidence="1" id="KW-0732">Signal</keyword>
<feature type="signal peptide" evidence="1">
    <location>
        <begin position="1"/>
        <end position="18"/>
    </location>
</feature>
<dbReference type="OrthoDB" id="2408539at2759"/>
<evidence type="ECO:0000313" key="2">
    <source>
        <dbReference type="EMBL" id="EPS25569.1"/>
    </source>
</evidence>
<reference evidence="2 3" key="1">
    <citation type="journal article" date="2013" name="PLoS ONE">
        <title>Genomic and secretomic analyses reveal unique features of the lignocellulolytic enzyme system of Penicillium decumbens.</title>
        <authorList>
            <person name="Liu G."/>
            <person name="Zhang L."/>
            <person name="Wei X."/>
            <person name="Zou G."/>
            <person name="Qin Y."/>
            <person name="Ma L."/>
            <person name="Li J."/>
            <person name="Zheng H."/>
            <person name="Wang S."/>
            <person name="Wang C."/>
            <person name="Xun L."/>
            <person name="Zhao G.-P."/>
            <person name="Zhou Z."/>
            <person name="Qu Y."/>
        </authorList>
    </citation>
    <scope>NUCLEOTIDE SEQUENCE [LARGE SCALE GENOMIC DNA]</scope>
    <source>
        <strain evidence="3">114-2 / CGMCC 5302</strain>
    </source>
</reference>
<name>S7Z615_PENO1</name>
<dbReference type="PhylomeDB" id="S7Z615"/>
<dbReference type="HOGENOM" id="CLU_1669987_0_0_1"/>
<sequence>MKFSSAITAGLLATGATAFDKYQPWGKRDYSCINVYQGIPENATLSPGQEIELRWNREPTTHCGNPLAEYPASNYSIWLWNNPQRVPNSINFDARVKVVDEIPSTTSKISVKIPTDLPKVDDDSVWYMRLDTTLGSAPQMPSLFNAAGPLTIASHQAA</sequence>
<evidence type="ECO:0000256" key="1">
    <source>
        <dbReference type="SAM" id="SignalP"/>
    </source>
</evidence>
<dbReference type="Proteomes" id="UP000019376">
    <property type="component" value="Unassembled WGS sequence"/>
</dbReference>
<proteinExistence type="predicted"/>
<gene>
    <name evidence="2" type="ORF">PDE_00503</name>
</gene>
<organism evidence="2 3">
    <name type="scientific">Penicillium oxalicum (strain 114-2 / CGMCC 5302)</name>
    <name type="common">Penicillium decumbens</name>
    <dbReference type="NCBI Taxonomy" id="933388"/>
    <lineage>
        <taxon>Eukaryota</taxon>
        <taxon>Fungi</taxon>
        <taxon>Dikarya</taxon>
        <taxon>Ascomycota</taxon>
        <taxon>Pezizomycotina</taxon>
        <taxon>Eurotiomycetes</taxon>
        <taxon>Eurotiomycetidae</taxon>
        <taxon>Eurotiales</taxon>
        <taxon>Aspergillaceae</taxon>
        <taxon>Penicillium</taxon>
    </lineage>
</organism>
<dbReference type="AlphaFoldDB" id="S7Z615"/>
<protein>
    <submittedName>
        <fullName evidence="2">Uncharacterized protein</fullName>
    </submittedName>
</protein>
<dbReference type="EMBL" id="KB644408">
    <property type="protein sequence ID" value="EPS25569.1"/>
    <property type="molecule type" value="Genomic_DNA"/>
</dbReference>
<keyword evidence="3" id="KW-1185">Reference proteome</keyword>
<accession>S7Z615</accession>
<feature type="chain" id="PRO_5004547171" evidence="1">
    <location>
        <begin position="19"/>
        <end position="158"/>
    </location>
</feature>